<organism evidence="1 2">
    <name type="scientific">Centaurea solstitialis</name>
    <name type="common">yellow star-thistle</name>
    <dbReference type="NCBI Taxonomy" id="347529"/>
    <lineage>
        <taxon>Eukaryota</taxon>
        <taxon>Viridiplantae</taxon>
        <taxon>Streptophyta</taxon>
        <taxon>Embryophyta</taxon>
        <taxon>Tracheophyta</taxon>
        <taxon>Spermatophyta</taxon>
        <taxon>Magnoliopsida</taxon>
        <taxon>eudicotyledons</taxon>
        <taxon>Gunneridae</taxon>
        <taxon>Pentapetalae</taxon>
        <taxon>asterids</taxon>
        <taxon>campanulids</taxon>
        <taxon>Asterales</taxon>
        <taxon>Asteraceae</taxon>
        <taxon>Carduoideae</taxon>
        <taxon>Cardueae</taxon>
        <taxon>Centaureinae</taxon>
        <taxon>Centaurea</taxon>
    </lineage>
</organism>
<dbReference type="PANTHER" id="PTHR10775:SF182">
    <property type="entry name" value="TRANSPOSON, EN_SPM-LIKE, TRANSPOSASE-ASSOCIATED DOMAIN PROTEIN-RELATED"/>
    <property type="match status" value="1"/>
</dbReference>
<dbReference type="PANTHER" id="PTHR10775">
    <property type="entry name" value="OS08G0208400 PROTEIN"/>
    <property type="match status" value="1"/>
</dbReference>
<evidence type="ECO:0000313" key="2">
    <source>
        <dbReference type="Proteomes" id="UP001172457"/>
    </source>
</evidence>
<proteinExistence type="predicted"/>
<dbReference type="Pfam" id="PF02992">
    <property type="entry name" value="Transposase_21"/>
    <property type="match status" value="1"/>
</dbReference>
<comment type="caution">
    <text evidence="1">The sequence shown here is derived from an EMBL/GenBank/DDBJ whole genome shotgun (WGS) entry which is preliminary data.</text>
</comment>
<reference evidence="1" key="1">
    <citation type="submission" date="2023-03" db="EMBL/GenBank/DDBJ databases">
        <title>Chromosome-scale reference genome and RAD-based genetic map of yellow starthistle (Centaurea solstitialis) reveal putative structural variation and QTLs associated with invader traits.</title>
        <authorList>
            <person name="Reatini B."/>
            <person name="Cang F.A."/>
            <person name="Jiang Q."/>
            <person name="Mckibben M.T.W."/>
            <person name="Barker M.S."/>
            <person name="Rieseberg L.H."/>
            <person name="Dlugosch K.M."/>
        </authorList>
    </citation>
    <scope>NUCLEOTIDE SEQUENCE</scope>
    <source>
        <strain evidence="1">CAN-66</strain>
        <tissue evidence="1">Leaf</tissue>
    </source>
</reference>
<evidence type="ECO:0000313" key="1">
    <source>
        <dbReference type="EMBL" id="KAJ9557192.1"/>
    </source>
</evidence>
<keyword evidence="2" id="KW-1185">Reference proteome</keyword>
<gene>
    <name evidence="1" type="ORF">OSB04_011806</name>
</gene>
<dbReference type="InterPro" id="IPR004242">
    <property type="entry name" value="Transposase_21"/>
</dbReference>
<dbReference type="Proteomes" id="UP001172457">
    <property type="component" value="Chromosome 3"/>
</dbReference>
<protein>
    <submittedName>
        <fullName evidence="1">Uncharacterized protein</fullName>
    </submittedName>
</protein>
<dbReference type="AlphaFoldDB" id="A0AA38WE12"/>
<accession>A0AA38WE12</accession>
<dbReference type="EMBL" id="JARYMX010000003">
    <property type="protein sequence ID" value="KAJ9557192.1"/>
    <property type="molecule type" value="Genomic_DNA"/>
</dbReference>
<name>A0AA38WE12_9ASTR</name>
<sequence length="247" mass="28571">MGLEIERIHACPNDRMLYRNADVDLRECRICGTSRYKRKNQTEDNSDVKVKDGPPTKMLWYFPVIPRLKRLFANAKDAKLLRWHAEDHIKDGKLRHVGPKTAWERHRYLAPLIEDLKELWIPGVEVYDAYGKEGFQLRAMVFCTINDFPAYGNFSGYSTKGEKACSISEDDTHAPWLRNCGKHVYMGHGRSLPKSDPYGKLKSLFDGIIENKVARQPLNGRTVYPGVKHLDCWEPRDTKHAQRITKT</sequence>